<feature type="active site" evidence="7">
    <location>
        <position position="142"/>
    </location>
</feature>
<evidence type="ECO:0000256" key="1">
    <source>
        <dbReference type="ARBA" id="ARBA00000381"/>
    </source>
</evidence>
<reference evidence="11" key="1">
    <citation type="journal article" date="2020" name="mSystems">
        <title>Genome- and Community-Level Interaction Insights into Carbon Utilization and Element Cycling Functions of Hydrothermarchaeota in Hydrothermal Sediment.</title>
        <authorList>
            <person name="Zhou Z."/>
            <person name="Liu Y."/>
            <person name="Xu W."/>
            <person name="Pan J."/>
            <person name="Luo Z.H."/>
            <person name="Li M."/>
        </authorList>
    </citation>
    <scope>NUCLEOTIDE SEQUENCE [LARGE SCALE GENOMIC DNA]</scope>
    <source>
        <strain evidence="11">SpSt-1088</strain>
    </source>
</reference>
<sequence>MENQILYEWNVDESNYFSRIDKFLRKVLKNVPLSAIYKLFRTGKVYINGTRVKEPSTKLTLGDNVQIIGEDLSKYNRDYKELKPAKMKLDIIYEDETILVINKPAGVSVHPGKNVNKPSLIEGLKYYGEKNGFEPFLVHRLDRDTSGVMIIAKDRNTARELSELISSRNVEKKYIALVFGKASNMVIEEPIDDQYAKTIVKPIKHFKTYLNGERTELSLLEVEIETGRKHQIRKHLALKEFPIVCDKDYGDFRLNRQFTKKYELKRHFLHCKRMKFSYNGKEYDINAPLSEDLQKVIKLIELESGRN</sequence>
<keyword evidence="6 9" id="KW-0413">Isomerase</keyword>
<dbReference type="CDD" id="cd00165">
    <property type="entry name" value="S4"/>
    <property type="match status" value="1"/>
</dbReference>
<comment type="catalytic activity">
    <reaction evidence="9">
        <text>a uridine in RNA = a pseudouridine in RNA</text>
        <dbReference type="Rhea" id="RHEA:48348"/>
        <dbReference type="Rhea" id="RHEA-COMP:12068"/>
        <dbReference type="Rhea" id="RHEA-COMP:12069"/>
        <dbReference type="ChEBI" id="CHEBI:65314"/>
        <dbReference type="ChEBI" id="CHEBI:65315"/>
    </reaction>
</comment>
<dbReference type="InterPro" id="IPR006224">
    <property type="entry name" value="PsdUridine_synth_RluA-like_CS"/>
</dbReference>
<dbReference type="Pfam" id="PF00849">
    <property type="entry name" value="PseudoU_synth_2"/>
    <property type="match status" value="1"/>
</dbReference>
<dbReference type="GO" id="GO:0000455">
    <property type="term" value="P:enzyme-directed rRNA pseudouridine synthesis"/>
    <property type="evidence" value="ECO:0007669"/>
    <property type="project" value="TreeGrafter"/>
</dbReference>
<protein>
    <recommendedName>
        <fullName evidence="9">Pseudouridine synthase</fullName>
        <ecNumber evidence="9">5.4.99.-</ecNumber>
    </recommendedName>
</protein>
<name>A0A7C5U8H0_9BACT</name>
<evidence type="ECO:0000256" key="4">
    <source>
        <dbReference type="ARBA" id="ARBA00022552"/>
    </source>
</evidence>
<dbReference type="InterPro" id="IPR036986">
    <property type="entry name" value="S4_RNA-bd_sf"/>
</dbReference>
<dbReference type="AlphaFoldDB" id="A0A7C5U8H0"/>
<evidence type="ECO:0000256" key="7">
    <source>
        <dbReference type="PIRSR" id="PIRSR606225-1"/>
    </source>
</evidence>
<dbReference type="PANTHER" id="PTHR21600:SF92">
    <property type="entry name" value="RIBOSOMAL LARGE SUBUNIT PSEUDOURIDINE SYNTHASE C"/>
    <property type="match status" value="1"/>
</dbReference>
<evidence type="ECO:0000256" key="6">
    <source>
        <dbReference type="ARBA" id="ARBA00023235"/>
    </source>
</evidence>
<keyword evidence="4" id="KW-0698">rRNA processing</keyword>
<gene>
    <name evidence="11" type="ORF">ENM46_03300</name>
</gene>
<dbReference type="SUPFAM" id="SSF55120">
    <property type="entry name" value="Pseudouridine synthase"/>
    <property type="match status" value="1"/>
</dbReference>
<dbReference type="PROSITE" id="PS01129">
    <property type="entry name" value="PSI_RLU"/>
    <property type="match status" value="1"/>
</dbReference>
<dbReference type="Gene3D" id="3.30.2350.10">
    <property type="entry name" value="Pseudouridine synthase"/>
    <property type="match status" value="1"/>
</dbReference>
<dbReference type="EC" id="5.4.99.-" evidence="9"/>
<dbReference type="InterPro" id="IPR002942">
    <property type="entry name" value="S4_RNA-bd"/>
</dbReference>
<evidence type="ECO:0000256" key="3">
    <source>
        <dbReference type="ARBA" id="ARBA00010876"/>
    </source>
</evidence>
<dbReference type="SUPFAM" id="SSF55174">
    <property type="entry name" value="Alpha-L RNA-binding motif"/>
    <property type="match status" value="1"/>
</dbReference>
<dbReference type="SMART" id="SM00363">
    <property type="entry name" value="S4"/>
    <property type="match status" value="1"/>
</dbReference>
<evidence type="ECO:0000256" key="5">
    <source>
        <dbReference type="ARBA" id="ARBA00022884"/>
    </source>
</evidence>
<dbReference type="NCBIfam" id="TIGR00005">
    <property type="entry name" value="rluA_subfam"/>
    <property type="match status" value="1"/>
</dbReference>
<evidence type="ECO:0000256" key="9">
    <source>
        <dbReference type="RuleBase" id="RU362028"/>
    </source>
</evidence>
<dbReference type="Gene3D" id="3.10.290.10">
    <property type="entry name" value="RNA-binding S4 domain"/>
    <property type="match status" value="1"/>
</dbReference>
<dbReference type="Pfam" id="PF01479">
    <property type="entry name" value="S4"/>
    <property type="match status" value="1"/>
</dbReference>
<evidence type="ECO:0000256" key="2">
    <source>
        <dbReference type="ARBA" id="ARBA00002876"/>
    </source>
</evidence>
<keyword evidence="5 8" id="KW-0694">RNA-binding</keyword>
<evidence type="ECO:0000259" key="10">
    <source>
        <dbReference type="SMART" id="SM00363"/>
    </source>
</evidence>
<comment type="caution">
    <text evidence="11">The sequence shown here is derived from an EMBL/GenBank/DDBJ whole genome shotgun (WGS) entry which is preliminary data.</text>
</comment>
<dbReference type="PROSITE" id="PS50889">
    <property type="entry name" value="S4"/>
    <property type="match status" value="1"/>
</dbReference>
<dbReference type="InterPro" id="IPR006145">
    <property type="entry name" value="PsdUridine_synth_RsuA/RluA"/>
</dbReference>
<comment type="similarity">
    <text evidence="3 9">Belongs to the pseudouridine synthase RluA family.</text>
</comment>
<organism evidence="11">
    <name type="scientific">Fervidobacterium nodosum</name>
    <dbReference type="NCBI Taxonomy" id="2424"/>
    <lineage>
        <taxon>Bacteria</taxon>
        <taxon>Thermotogati</taxon>
        <taxon>Thermotogota</taxon>
        <taxon>Thermotogae</taxon>
        <taxon>Thermotogales</taxon>
        <taxon>Fervidobacteriaceae</taxon>
        <taxon>Fervidobacterium</taxon>
    </lineage>
</organism>
<evidence type="ECO:0000313" key="11">
    <source>
        <dbReference type="EMBL" id="HHR33955.1"/>
    </source>
</evidence>
<evidence type="ECO:0000256" key="8">
    <source>
        <dbReference type="PROSITE-ProRule" id="PRU00182"/>
    </source>
</evidence>
<feature type="domain" description="RNA-binding S4" evidence="10">
    <location>
        <begin position="18"/>
        <end position="90"/>
    </location>
</feature>
<proteinExistence type="inferred from homology"/>
<comment type="catalytic activity">
    <reaction evidence="1">
        <text>uridine(955/2504/2580) in 23S rRNA = pseudouridine(955/2504/2580) in 23S rRNA</text>
        <dbReference type="Rhea" id="RHEA:42528"/>
        <dbReference type="Rhea" id="RHEA-COMP:10099"/>
        <dbReference type="Rhea" id="RHEA-COMP:10100"/>
        <dbReference type="ChEBI" id="CHEBI:65314"/>
        <dbReference type="ChEBI" id="CHEBI:65315"/>
        <dbReference type="EC" id="5.4.99.24"/>
    </reaction>
</comment>
<dbReference type="GO" id="GO:0003723">
    <property type="term" value="F:RNA binding"/>
    <property type="evidence" value="ECO:0007669"/>
    <property type="project" value="UniProtKB-KW"/>
</dbReference>
<dbReference type="InterPro" id="IPR006225">
    <property type="entry name" value="PsdUridine_synth_RluC/D"/>
</dbReference>
<dbReference type="GO" id="GO:0160141">
    <property type="term" value="F:23S rRNA pseudouridine(955/2504/2580) synthase activity"/>
    <property type="evidence" value="ECO:0007669"/>
    <property type="project" value="UniProtKB-EC"/>
</dbReference>
<dbReference type="CDD" id="cd02869">
    <property type="entry name" value="PseudoU_synth_RluA_like"/>
    <property type="match status" value="1"/>
</dbReference>
<accession>A0A7C5U8H0</accession>
<dbReference type="InterPro" id="IPR050188">
    <property type="entry name" value="RluA_PseudoU_synthase"/>
</dbReference>
<dbReference type="PANTHER" id="PTHR21600">
    <property type="entry name" value="MITOCHONDRIAL RNA PSEUDOURIDINE SYNTHASE"/>
    <property type="match status" value="1"/>
</dbReference>
<dbReference type="EMBL" id="DRXW01000206">
    <property type="protein sequence ID" value="HHR33955.1"/>
    <property type="molecule type" value="Genomic_DNA"/>
</dbReference>
<comment type="function">
    <text evidence="2">Responsible for synthesis of pseudouridine from uracil at positions 955, 2504 and 2580 in 23S ribosomal RNA.</text>
</comment>
<dbReference type="InterPro" id="IPR020103">
    <property type="entry name" value="PsdUridine_synth_cat_dom_sf"/>
</dbReference>